<dbReference type="InterPro" id="IPR029083">
    <property type="entry name" value="Imm32"/>
</dbReference>
<dbReference type="Pfam" id="PF15566">
    <property type="entry name" value="Imm32"/>
    <property type="match status" value="1"/>
</dbReference>
<sequence length="84" mass="9520">MKKLAKFTVHGTAVNSDQEIKLDEVSILADPETLMEIGRFLIRASEEMSDNGLEHMHLQDVIDDFDYENNVDFIALNGKVVKII</sequence>
<dbReference type="Proteomes" id="UP000627092">
    <property type="component" value="Chromosome"/>
</dbReference>
<protein>
    <submittedName>
        <fullName evidence="1">Uncharacterized protein</fullName>
    </submittedName>
</protein>
<name>A0A9E6T8X3_9PSED</name>
<reference evidence="1" key="1">
    <citation type="journal article" date="2020" name="Microorganisms">
        <title>Reliable Identification of Environmental Pseudomonas Isolates Using the rpoD Gene.</title>
        <authorList>
            <consortium name="The Broad Institute Genome Sequencing Platform"/>
            <person name="Girard L."/>
            <person name="Lood C."/>
            <person name="Rokni-Zadeh H."/>
            <person name="van Noort V."/>
            <person name="Lavigne R."/>
            <person name="De Mot R."/>
        </authorList>
    </citation>
    <scope>NUCLEOTIDE SEQUENCE</scope>
    <source>
        <strain evidence="1">OE 48.2</strain>
    </source>
</reference>
<reference evidence="1" key="2">
    <citation type="journal article" date="2021" name="Microorganisms">
        <title>The Ever-Expanding Pseudomonas Genus: Description of 43 New Species and Partition of the Pseudomonas putida Group.</title>
        <authorList>
            <person name="Girard L."/>
            <person name="Lood C."/>
            <person name="Hofte M."/>
            <person name="Vandamme P."/>
            <person name="Rokni-Zadeh H."/>
            <person name="van Noort V."/>
            <person name="Lavigne R."/>
            <person name="De Mot R."/>
        </authorList>
    </citation>
    <scope>NUCLEOTIDE SEQUENCE</scope>
    <source>
        <strain evidence="1">OE 48.2</strain>
    </source>
</reference>
<proteinExistence type="predicted"/>
<accession>A0A9E6T8X3</accession>
<gene>
    <name evidence="1" type="ORF">HU754_015110</name>
</gene>
<evidence type="ECO:0000313" key="2">
    <source>
        <dbReference type="Proteomes" id="UP000627092"/>
    </source>
</evidence>
<organism evidence="1 2">
    <name type="scientific">Pseudomonas zeae</name>
    <dbReference type="NCBI Taxonomy" id="2745510"/>
    <lineage>
        <taxon>Bacteria</taxon>
        <taxon>Pseudomonadati</taxon>
        <taxon>Pseudomonadota</taxon>
        <taxon>Gammaproteobacteria</taxon>
        <taxon>Pseudomonadales</taxon>
        <taxon>Pseudomonadaceae</taxon>
        <taxon>Pseudomonas</taxon>
    </lineage>
</organism>
<evidence type="ECO:0000313" key="1">
    <source>
        <dbReference type="EMBL" id="QXI09186.1"/>
    </source>
</evidence>
<dbReference type="RefSeq" id="WP_186623330.1">
    <property type="nucleotide sequence ID" value="NZ_CP077090.1"/>
</dbReference>
<dbReference type="AlphaFoldDB" id="A0A9E6T8X3"/>
<dbReference type="EMBL" id="CP077090">
    <property type="protein sequence ID" value="QXI09186.1"/>
    <property type="molecule type" value="Genomic_DNA"/>
</dbReference>
<dbReference type="KEGG" id="pze:HU754_015110"/>